<dbReference type="EMBL" id="QUSM01000009">
    <property type="protein sequence ID" value="RGD72889.1"/>
    <property type="molecule type" value="Genomic_DNA"/>
</dbReference>
<dbReference type="AlphaFoldDB" id="A0A3E3DV90"/>
<proteinExistence type="predicted"/>
<gene>
    <name evidence="1" type="ORF">DW687_11640</name>
</gene>
<protein>
    <submittedName>
        <fullName evidence="1">Uncharacterized protein</fullName>
    </submittedName>
</protein>
<sequence>MNVKEIRINAQLMCNKSIDKSMCINYINEGIRDIISKDINAGEVKKRELFAFNTKWYPIKAKDEINRVLLKLKYIINEQNKRTKMYIKVGDEVMFDLMGRYTLFYVLLPNKVKSEDDEPGMKECYHDALSAYCAYRERLRFYGADDDSTKLLYELYNQRIFSTDGGYY</sequence>
<accession>A0A3E3DV90</accession>
<evidence type="ECO:0000313" key="2">
    <source>
        <dbReference type="Proteomes" id="UP000261212"/>
    </source>
</evidence>
<reference evidence="1 2" key="1">
    <citation type="submission" date="2018-08" db="EMBL/GenBank/DDBJ databases">
        <title>A genome reference for cultivated species of the human gut microbiota.</title>
        <authorList>
            <person name="Zou Y."/>
            <person name="Xue W."/>
            <person name="Luo G."/>
        </authorList>
    </citation>
    <scope>NUCLEOTIDE SEQUENCE [LARGE SCALE GENOMIC DNA]</scope>
    <source>
        <strain evidence="1 2">AM25-6</strain>
    </source>
</reference>
<comment type="caution">
    <text evidence="1">The sequence shown here is derived from an EMBL/GenBank/DDBJ whole genome shotgun (WGS) entry which is preliminary data.</text>
</comment>
<evidence type="ECO:0000313" key="1">
    <source>
        <dbReference type="EMBL" id="RGD72889.1"/>
    </source>
</evidence>
<name>A0A3E3DV90_9FIRM</name>
<organism evidence="1 2">
    <name type="scientific">Anaerofustis stercorihominis</name>
    <dbReference type="NCBI Taxonomy" id="214853"/>
    <lineage>
        <taxon>Bacteria</taxon>
        <taxon>Bacillati</taxon>
        <taxon>Bacillota</taxon>
        <taxon>Clostridia</taxon>
        <taxon>Eubacteriales</taxon>
        <taxon>Eubacteriaceae</taxon>
        <taxon>Anaerofustis</taxon>
    </lineage>
</organism>
<dbReference type="Proteomes" id="UP000261212">
    <property type="component" value="Unassembled WGS sequence"/>
</dbReference>
<dbReference type="RefSeq" id="WP_117532826.1">
    <property type="nucleotide sequence ID" value="NZ_CAUFKS010000087.1"/>
</dbReference>